<dbReference type="Pfam" id="PF07727">
    <property type="entry name" value="RVT_2"/>
    <property type="match status" value="1"/>
</dbReference>
<dbReference type="InterPro" id="IPR057670">
    <property type="entry name" value="SH3_retrovirus"/>
</dbReference>
<dbReference type="InterPro" id="IPR013103">
    <property type="entry name" value="RVT_2"/>
</dbReference>
<dbReference type="InterPro" id="IPR043502">
    <property type="entry name" value="DNA/RNA_pol_sf"/>
</dbReference>
<dbReference type="Gene3D" id="3.30.420.10">
    <property type="entry name" value="Ribonuclease H-like superfamily/Ribonuclease H"/>
    <property type="match status" value="1"/>
</dbReference>
<reference evidence="2 3" key="1">
    <citation type="submission" date="2017-08" db="EMBL/GenBank/DDBJ databases">
        <title>Acidophilic green algal genome provides insights into adaptation to an acidic environment.</title>
        <authorList>
            <person name="Hirooka S."/>
            <person name="Hirose Y."/>
            <person name="Kanesaki Y."/>
            <person name="Higuchi S."/>
            <person name="Fujiwara T."/>
            <person name="Onuma R."/>
            <person name="Era A."/>
            <person name="Ohbayashi R."/>
            <person name="Uzuka A."/>
            <person name="Nozaki H."/>
            <person name="Yoshikawa H."/>
            <person name="Miyagishima S.Y."/>
        </authorList>
    </citation>
    <scope>NUCLEOTIDE SEQUENCE [LARGE SCALE GENOMIC DNA]</scope>
    <source>
        <strain evidence="2 3">NIES-2499</strain>
    </source>
</reference>
<dbReference type="OrthoDB" id="2014938at2759"/>
<dbReference type="STRING" id="1157962.A0A250XAJ6"/>
<dbReference type="AlphaFoldDB" id="A0A250XAJ6"/>
<evidence type="ECO:0000313" key="3">
    <source>
        <dbReference type="Proteomes" id="UP000232323"/>
    </source>
</evidence>
<accession>A0A250XAJ6</accession>
<sequence>MHMLVVPGVNHVPGSVYNLLSGHDLHKERIATFCFKPDAEDGELRLPAGHGMNIGAHLVDVPWVEGSYQLTGQPVYPHMEYEEVSLVNRAAREQRAAQQLHEAMGHPSHEVLARGLKKEQSPVWKPGECLNIDLWGPARVAAWQGEEMFLGMKDSSSGFSIVSLIKSKEASEVLPKIIELQKFMERQSGNPTKVIRSDRGREFLNSSLGQYCKEAGIKQEVSVPHSQEQNGIAERFNRTVMEKVRTQLASSCMDNRWWGECLYCSVEQMNNLPSSIHEGCLTPHQVFYGHAPPDISRFKPFGAVAYVLKLPRHEEGAGKLDPVSMQGRLVGMSAMSKAYRVYVQGHGVVESCHVRFQVDTDRNSDDMIAVDVSTQTGHLDHGDAHNDGLIQLVPEDADAEQILEEQILVDEAANQLTELPPIDTMEMQLRRSNRAHKGPVRLSLLAATYPGSLRDPPRTFHESQLRPDALEWREAIRVEKQSMDDMQVMRPVSYVPRGVQVLRSMHVFTLKKDESGNVLQHKARLEIQGNMQKQGSEQLEVWAPTNKQPSLRFLLSIAVEQEMHLHQMDVKSAFINAELDEDVYIQLPPELETRGDRQVYQLQKAVYGLKKAPRAWYNKLKDLLAGLGYQQSEADPAVYFQFVNGQLEIILTHVDDLLIAASDLNRVHWVKEQLKGLVDIKDMGPASYYLGMEISRKDGKILLTQHKYTRELLEKFSPMGLRGRDSPLEDKTQISRTAGVKLNEEKASQYRETVGALMYLQTSTRPDLAYAVGLLARFFQSPTELHMDLLTSVMRYLQTTQHFGIEFGGEKHTGLVGFSDNSYSSDVDNRRSTTGYVFTYNGGAVSWSSRLQPTVAVSTMEAEYMAASAAAKEALWLRKLMCELQVSDKPVHIWGDNQSALCVLKDPISSARSKHIDTMHHFVWERIEMGHLSYQYISTTDMVADIMTKSTKIQAFEHV</sequence>
<dbReference type="Proteomes" id="UP000232323">
    <property type="component" value="Unassembled WGS sequence"/>
</dbReference>
<dbReference type="PANTHER" id="PTHR11439:SF483">
    <property type="entry name" value="PEPTIDE SYNTHASE GLIP-LIKE, PUTATIVE (AFU_ORTHOLOGUE AFUA_3G12920)-RELATED"/>
    <property type="match status" value="1"/>
</dbReference>
<dbReference type="GO" id="GO:0003676">
    <property type="term" value="F:nucleic acid binding"/>
    <property type="evidence" value="ECO:0007669"/>
    <property type="project" value="InterPro"/>
</dbReference>
<evidence type="ECO:0000313" key="2">
    <source>
        <dbReference type="EMBL" id="GAX79919.1"/>
    </source>
</evidence>
<feature type="domain" description="Integrase catalytic" evidence="1">
    <location>
        <begin position="118"/>
        <end position="291"/>
    </location>
</feature>
<dbReference type="Pfam" id="PF25597">
    <property type="entry name" value="SH3_retrovirus"/>
    <property type="match status" value="1"/>
</dbReference>
<organism evidence="2 3">
    <name type="scientific">Chlamydomonas eustigma</name>
    <dbReference type="NCBI Taxonomy" id="1157962"/>
    <lineage>
        <taxon>Eukaryota</taxon>
        <taxon>Viridiplantae</taxon>
        <taxon>Chlorophyta</taxon>
        <taxon>core chlorophytes</taxon>
        <taxon>Chlorophyceae</taxon>
        <taxon>CS clade</taxon>
        <taxon>Chlamydomonadales</taxon>
        <taxon>Chlamydomonadaceae</taxon>
        <taxon>Chlamydomonas</taxon>
    </lineage>
</organism>
<proteinExistence type="predicted"/>
<dbReference type="EMBL" id="BEGY01000047">
    <property type="protein sequence ID" value="GAX79919.1"/>
    <property type="molecule type" value="Genomic_DNA"/>
</dbReference>
<dbReference type="InterPro" id="IPR012337">
    <property type="entry name" value="RNaseH-like_sf"/>
</dbReference>
<dbReference type="PROSITE" id="PS50994">
    <property type="entry name" value="INTEGRASE"/>
    <property type="match status" value="1"/>
</dbReference>
<protein>
    <recommendedName>
        <fullName evidence="1">Integrase catalytic domain-containing protein</fullName>
    </recommendedName>
</protein>
<comment type="caution">
    <text evidence="2">The sequence shown here is derived from an EMBL/GenBank/DDBJ whole genome shotgun (WGS) entry which is preliminary data.</text>
</comment>
<dbReference type="InterPro" id="IPR036397">
    <property type="entry name" value="RNaseH_sf"/>
</dbReference>
<name>A0A250XAJ6_9CHLO</name>
<dbReference type="InterPro" id="IPR001584">
    <property type="entry name" value="Integrase_cat-core"/>
</dbReference>
<dbReference type="SUPFAM" id="SSF53098">
    <property type="entry name" value="Ribonuclease H-like"/>
    <property type="match status" value="1"/>
</dbReference>
<dbReference type="PANTHER" id="PTHR11439">
    <property type="entry name" value="GAG-POL-RELATED RETROTRANSPOSON"/>
    <property type="match status" value="1"/>
</dbReference>
<dbReference type="CDD" id="cd09272">
    <property type="entry name" value="RNase_HI_RT_Ty1"/>
    <property type="match status" value="1"/>
</dbReference>
<dbReference type="GO" id="GO:0015074">
    <property type="term" value="P:DNA integration"/>
    <property type="evidence" value="ECO:0007669"/>
    <property type="project" value="InterPro"/>
</dbReference>
<dbReference type="SUPFAM" id="SSF56672">
    <property type="entry name" value="DNA/RNA polymerases"/>
    <property type="match status" value="1"/>
</dbReference>
<keyword evidence="3" id="KW-1185">Reference proteome</keyword>
<gene>
    <name evidence="2" type="ORF">CEUSTIGMA_g7359.t1</name>
</gene>
<evidence type="ECO:0000259" key="1">
    <source>
        <dbReference type="PROSITE" id="PS50994"/>
    </source>
</evidence>